<keyword evidence="1" id="KW-0472">Membrane</keyword>
<keyword evidence="3" id="KW-1185">Reference proteome</keyword>
<organism evidence="2 3">
    <name type="scientific">Lucifera butyrica</name>
    <dbReference type="NCBI Taxonomy" id="1351585"/>
    <lineage>
        <taxon>Bacteria</taxon>
        <taxon>Bacillati</taxon>
        <taxon>Bacillota</taxon>
        <taxon>Negativicutes</taxon>
        <taxon>Veillonellales</taxon>
        <taxon>Veillonellaceae</taxon>
        <taxon>Lucifera</taxon>
    </lineage>
</organism>
<reference evidence="2 3" key="1">
    <citation type="submission" date="2018-06" db="EMBL/GenBank/DDBJ databases">
        <authorList>
            <person name="Strepis N."/>
        </authorList>
    </citation>
    <scope>NUCLEOTIDE SEQUENCE [LARGE SCALE GENOMIC DNA]</scope>
    <source>
        <strain evidence="2">LUCI</strain>
    </source>
</reference>
<proteinExistence type="predicted"/>
<gene>
    <name evidence="2" type="ORF">LUCI_4480</name>
</gene>
<dbReference type="AlphaFoldDB" id="A0A498RCD5"/>
<keyword evidence="1" id="KW-0812">Transmembrane</keyword>
<dbReference type="Proteomes" id="UP000277811">
    <property type="component" value="Unassembled WGS sequence"/>
</dbReference>
<sequence length="168" mass="18317">MGIHGKSFLAGTVFMLVIAVSAGWLWENNKLPGQATPAAPVKTSETAIPPDAVKITPLPTLRMIGGTDVAFKGKVTLRQAIAGRFAKNLVIVNFQAKGDHADKSMIRIVWENGEVETIAPGVTNRKFPLGKNAVEISVIGYSMQERPIFHDLPRPGSLTWEIRYEPVE</sequence>
<evidence type="ECO:0000256" key="1">
    <source>
        <dbReference type="SAM" id="Phobius"/>
    </source>
</evidence>
<feature type="transmembrane region" description="Helical" evidence="1">
    <location>
        <begin position="7"/>
        <end position="26"/>
    </location>
</feature>
<dbReference type="RefSeq" id="WP_207858290.1">
    <property type="nucleotide sequence ID" value="NZ_UPPP01000109.1"/>
</dbReference>
<dbReference type="EMBL" id="UPPP01000109">
    <property type="protein sequence ID" value="VBB09194.1"/>
    <property type="molecule type" value="Genomic_DNA"/>
</dbReference>
<accession>A0A498RCD5</accession>
<protein>
    <submittedName>
        <fullName evidence="2">Uncharacterized protein</fullName>
    </submittedName>
</protein>
<evidence type="ECO:0000313" key="3">
    <source>
        <dbReference type="Proteomes" id="UP000277811"/>
    </source>
</evidence>
<name>A0A498RCD5_9FIRM</name>
<evidence type="ECO:0000313" key="2">
    <source>
        <dbReference type="EMBL" id="VBB09194.1"/>
    </source>
</evidence>
<keyword evidence="1" id="KW-1133">Transmembrane helix</keyword>